<dbReference type="PIRSF" id="PIRSF028744">
    <property type="entry name" value="Addict_mod_HI1419"/>
    <property type="match status" value="1"/>
</dbReference>
<dbReference type="EMBL" id="CP051206">
    <property type="protein sequence ID" value="QJB43665.1"/>
    <property type="molecule type" value="Genomic_DNA"/>
</dbReference>
<dbReference type="PANTHER" id="PTHR41791:SF1">
    <property type="entry name" value="SSL7039 PROTEIN"/>
    <property type="match status" value="1"/>
</dbReference>
<dbReference type="NCBIfam" id="TIGR02683">
    <property type="entry name" value="upstrm_HI1419"/>
    <property type="match status" value="1"/>
</dbReference>
<sequence>MNIQPREIKNYLKVDDTDPFDSWFDSLRDRRAKAKITARLDRVENGNLGDYKSVGEGVFELRIDYGPGYRIYFGQEGSKIILLLCGGDKSTQVQDILKAKEYWEDYRSRNNA</sequence>
<reference evidence="1 2" key="1">
    <citation type="submission" date="2020-04" db="EMBL/GenBank/DDBJ databases">
        <title>Genome-Wide Identification of 5-Methylcytosine Sites in Bacterial Genomes By High-Throughput Sequencing of MspJI Restriction Fragments.</title>
        <authorList>
            <person name="Wu V."/>
        </authorList>
    </citation>
    <scope>NUCLEOTIDE SEQUENCE [LARGE SCALE GENOMIC DNA]</scope>
    <source>
        <strain evidence="1 2">CCAP 1403/13f</strain>
    </source>
</reference>
<dbReference type="Pfam" id="PF05973">
    <property type="entry name" value="Gp49"/>
    <property type="match status" value="1"/>
</dbReference>
<evidence type="ECO:0000313" key="1">
    <source>
        <dbReference type="EMBL" id="QJB43665.1"/>
    </source>
</evidence>
<dbReference type="KEGG" id="dfs:HGD76_04940"/>
<dbReference type="InterPro" id="IPR014056">
    <property type="entry name" value="TypeIITA-like_toxin_pred"/>
</dbReference>
<proteinExistence type="predicted"/>
<dbReference type="AlphaFoldDB" id="A0A6H2BVQ8"/>
<dbReference type="InterPro" id="IPR009241">
    <property type="entry name" value="HigB-like"/>
</dbReference>
<name>A0A6H2BVQ8_DOLFA</name>
<reference evidence="1 2" key="2">
    <citation type="submission" date="2020-04" db="EMBL/GenBank/DDBJ databases">
        <authorList>
            <person name="Fomenkov A."/>
            <person name="Anton B.P."/>
            <person name="Roberts R.J."/>
        </authorList>
    </citation>
    <scope>NUCLEOTIDE SEQUENCE [LARGE SCALE GENOMIC DNA]</scope>
    <source>
        <strain evidence="1 2">CCAP 1403/13f</strain>
    </source>
</reference>
<organism evidence="1 2">
    <name type="scientific">Dolichospermum flos-aquae CCAP 1403/13F</name>
    <dbReference type="NCBI Taxonomy" id="315271"/>
    <lineage>
        <taxon>Bacteria</taxon>
        <taxon>Bacillati</taxon>
        <taxon>Cyanobacteriota</taxon>
        <taxon>Cyanophyceae</taxon>
        <taxon>Nostocales</taxon>
        <taxon>Aphanizomenonaceae</taxon>
        <taxon>Dolichospermum</taxon>
    </lineage>
</organism>
<dbReference type="PANTHER" id="PTHR41791">
    <property type="entry name" value="SSL7039 PROTEIN"/>
    <property type="match status" value="1"/>
</dbReference>
<gene>
    <name evidence="1" type="ORF">HGD76_04940</name>
</gene>
<evidence type="ECO:0000313" key="2">
    <source>
        <dbReference type="Proteomes" id="UP000502433"/>
    </source>
</evidence>
<accession>A0A6H2BVQ8</accession>
<dbReference type="RefSeq" id="WP_168695133.1">
    <property type="nucleotide sequence ID" value="NZ_CP051206.1"/>
</dbReference>
<dbReference type="Proteomes" id="UP000502433">
    <property type="component" value="Chromosome"/>
</dbReference>
<protein>
    <submittedName>
        <fullName evidence="1">Type II toxin-antitoxin system RelE/ParE family toxin</fullName>
    </submittedName>
</protein>